<sequence>MTISSQRRDALLGPAEGMLMTALMIQRLISDP</sequence>
<accession>A0A0E9RI27</accession>
<protein>
    <submittedName>
        <fullName evidence="1">Uncharacterized protein</fullName>
    </submittedName>
</protein>
<dbReference type="EMBL" id="GBXM01080447">
    <property type="protein sequence ID" value="JAH28130.1"/>
    <property type="molecule type" value="Transcribed_RNA"/>
</dbReference>
<name>A0A0E9RI27_ANGAN</name>
<dbReference type="AlphaFoldDB" id="A0A0E9RI27"/>
<proteinExistence type="predicted"/>
<organism evidence="1">
    <name type="scientific">Anguilla anguilla</name>
    <name type="common">European freshwater eel</name>
    <name type="synonym">Muraena anguilla</name>
    <dbReference type="NCBI Taxonomy" id="7936"/>
    <lineage>
        <taxon>Eukaryota</taxon>
        <taxon>Metazoa</taxon>
        <taxon>Chordata</taxon>
        <taxon>Craniata</taxon>
        <taxon>Vertebrata</taxon>
        <taxon>Euteleostomi</taxon>
        <taxon>Actinopterygii</taxon>
        <taxon>Neopterygii</taxon>
        <taxon>Teleostei</taxon>
        <taxon>Anguilliformes</taxon>
        <taxon>Anguillidae</taxon>
        <taxon>Anguilla</taxon>
    </lineage>
</organism>
<reference evidence="1" key="2">
    <citation type="journal article" date="2015" name="Fish Shellfish Immunol.">
        <title>Early steps in the European eel (Anguilla anguilla)-Vibrio vulnificus interaction in the gills: Role of the RtxA13 toxin.</title>
        <authorList>
            <person name="Callol A."/>
            <person name="Pajuelo D."/>
            <person name="Ebbesson L."/>
            <person name="Teles M."/>
            <person name="MacKenzie S."/>
            <person name="Amaro C."/>
        </authorList>
    </citation>
    <scope>NUCLEOTIDE SEQUENCE</scope>
</reference>
<evidence type="ECO:0000313" key="1">
    <source>
        <dbReference type="EMBL" id="JAH28130.1"/>
    </source>
</evidence>
<reference evidence="1" key="1">
    <citation type="submission" date="2014-11" db="EMBL/GenBank/DDBJ databases">
        <authorList>
            <person name="Amaro Gonzalez C."/>
        </authorList>
    </citation>
    <scope>NUCLEOTIDE SEQUENCE</scope>
</reference>